<sequence length="266" mass="29654">MTFSPTLLDVENPHRAWQLMEWRSMMIEIAAVSLAAGMDEGLFTRLLNVIPPAKAQAVLRFMRRADRERSLAAELLARRQLALRWGIDPLRQQWIKNGYGKPALPAPAPGHFNLSHAGDWVVLATHSRPVGIDVEQIQPIEAEIAEHYFSPEEQAYVNSAADGWTERFFDIWTLKESYIKAVGQGLSIPLTSFSFRLAGPEPISVSCGGKQLPYAFRQYALPGPYRLAVCATAPEWPTDVKLIRLEELAAFFLNGPTGGRGLDRSV</sequence>
<feature type="domain" description="4'-phosphopantetheinyl transferase N-terminal" evidence="8">
    <location>
        <begin position="43"/>
        <end position="127"/>
    </location>
</feature>
<comment type="similarity">
    <text evidence="2">Belongs to the P-Pant transferase superfamily. Gsp/Sfp/HetI/AcpT family.</text>
</comment>
<evidence type="ECO:0000256" key="3">
    <source>
        <dbReference type="ARBA" id="ARBA00022679"/>
    </source>
</evidence>
<evidence type="ECO:0000256" key="5">
    <source>
        <dbReference type="ARBA" id="ARBA00022842"/>
    </source>
</evidence>
<comment type="cofactor">
    <cofactor evidence="1">
        <name>Mg(2+)</name>
        <dbReference type="ChEBI" id="CHEBI:18420"/>
    </cofactor>
</comment>
<dbReference type="GO" id="GO:0019878">
    <property type="term" value="P:lysine biosynthetic process via aminoadipic acid"/>
    <property type="evidence" value="ECO:0007669"/>
    <property type="project" value="TreeGrafter"/>
</dbReference>
<name>A0A4Y8Q2Y4_9BACL</name>
<dbReference type="AlphaFoldDB" id="A0A4Y8Q2Y4"/>
<dbReference type="SUPFAM" id="SSF56214">
    <property type="entry name" value="4'-phosphopantetheinyl transferase"/>
    <property type="match status" value="2"/>
</dbReference>
<dbReference type="GO" id="GO:0006633">
    <property type="term" value="P:fatty acid biosynthetic process"/>
    <property type="evidence" value="ECO:0007669"/>
    <property type="project" value="InterPro"/>
</dbReference>
<dbReference type="InterPro" id="IPR055066">
    <property type="entry name" value="AASDHPPT_N"/>
</dbReference>
<evidence type="ECO:0000256" key="2">
    <source>
        <dbReference type="ARBA" id="ARBA00010990"/>
    </source>
</evidence>
<accession>A0A4Y8Q2Y4</accession>
<protein>
    <submittedName>
        <fullName evidence="9">Uncharacterized protein</fullName>
    </submittedName>
</protein>
<evidence type="ECO:0000259" key="8">
    <source>
        <dbReference type="Pfam" id="PF22624"/>
    </source>
</evidence>
<dbReference type="Pfam" id="PF01648">
    <property type="entry name" value="ACPS"/>
    <property type="match status" value="1"/>
</dbReference>
<keyword evidence="6" id="KW-0045">Antibiotic biosynthesis</keyword>
<dbReference type="GO" id="GO:0017000">
    <property type="term" value="P:antibiotic biosynthetic process"/>
    <property type="evidence" value="ECO:0007669"/>
    <property type="project" value="UniProtKB-KW"/>
</dbReference>
<dbReference type="GO" id="GO:0000287">
    <property type="term" value="F:magnesium ion binding"/>
    <property type="evidence" value="ECO:0007669"/>
    <property type="project" value="InterPro"/>
</dbReference>
<dbReference type="GO" id="GO:0008897">
    <property type="term" value="F:holo-[acyl-carrier-protein] synthase activity"/>
    <property type="evidence" value="ECO:0007669"/>
    <property type="project" value="InterPro"/>
</dbReference>
<comment type="caution">
    <text evidence="9">The sequence shown here is derived from an EMBL/GenBank/DDBJ whole genome shotgun (WGS) entry which is preliminary data.</text>
</comment>
<proteinExistence type="inferred from homology"/>
<dbReference type="Gene3D" id="3.90.470.20">
    <property type="entry name" value="4'-phosphopantetheinyl transferase domain"/>
    <property type="match status" value="2"/>
</dbReference>
<dbReference type="EMBL" id="MYFO01000012">
    <property type="protein sequence ID" value="TFE87837.1"/>
    <property type="molecule type" value="Genomic_DNA"/>
</dbReference>
<dbReference type="NCBIfam" id="TIGR00556">
    <property type="entry name" value="pantethn_trn"/>
    <property type="match status" value="1"/>
</dbReference>
<evidence type="ECO:0000256" key="1">
    <source>
        <dbReference type="ARBA" id="ARBA00001946"/>
    </source>
</evidence>
<dbReference type="Pfam" id="PF22624">
    <property type="entry name" value="AASDHPPT_N"/>
    <property type="match status" value="1"/>
</dbReference>
<dbReference type="PANTHER" id="PTHR12215">
    <property type="entry name" value="PHOSPHOPANTETHEINE TRANSFERASE"/>
    <property type="match status" value="1"/>
</dbReference>
<dbReference type="GO" id="GO:0005829">
    <property type="term" value="C:cytosol"/>
    <property type="evidence" value="ECO:0007669"/>
    <property type="project" value="TreeGrafter"/>
</dbReference>
<evidence type="ECO:0000259" key="7">
    <source>
        <dbReference type="Pfam" id="PF01648"/>
    </source>
</evidence>
<organism evidence="9 10">
    <name type="scientific">Paenibacillus athensensis</name>
    <dbReference type="NCBI Taxonomy" id="1967502"/>
    <lineage>
        <taxon>Bacteria</taxon>
        <taxon>Bacillati</taxon>
        <taxon>Bacillota</taxon>
        <taxon>Bacilli</taxon>
        <taxon>Bacillales</taxon>
        <taxon>Paenibacillaceae</taxon>
        <taxon>Paenibacillus</taxon>
    </lineage>
</organism>
<dbReference type="InterPro" id="IPR008278">
    <property type="entry name" value="4-PPantetheinyl_Trfase_dom"/>
</dbReference>
<dbReference type="InterPro" id="IPR050559">
    <property type="entry name" value="P-Pant_transferase_sf"/>
</dbReference>
<keyword evidence="10" id="KW-1185">Reference proteome</keyword>
<keyword evidence="3" id="KW-0808">Transferase</keyword>
<gene>
    <name evidence="9" type="ORF">B5M42_11570</name>
</gene>
<evidence type="ECO:0000256" key="4">
    <source>
        <dbReference type="ARBA" id="ARBA00022723"/>
    </source>
</evidence>
<dbReference type="PANTHER" id="PTHR12215:SF10">
    <property type="entry name" value="L-AMINOADIPATE-SEMIALDEHYDE DEHYDROGENASE-PHOSPHOPANTETHEINYL TRANSFERASE"/>
    <property type="match status" value="1"/>
</dbReference>
<dbReference type="Proteomes" id="UP000298246">
    <property type="component" value="Unassembled WGS sequence"/>
</dbReference>
<evidence type="ECO:0000313" key="10">
    <source>
        <dbReference type="Proteomes" id="UP000298246"/>
    </source>
</evidence>
<dbReference type="InterPro" id="IPR004568">
    <property type="entry name" value="Ppantetheine-prot_Trfase_dom"/>
</dbReference>
<dbReference type="InterPro" id="IPR037143">
    <property type="entry name" value="4-PPantetheinyl_Trfase_dom_sf"/>
</dbReference>
<keyword evidence="4" id="KW-0479">Metal-binding</keyword>
<feature type="domain" description="4'-phosphopantetheinyl transferase" evidence="7">
    <location>
        <begin position="129"/>
        <end position="230"/>
    </location>
</feature>
<evidence type="ECO:0000313" key="9">
    <source>
        <dbReference type="EMBL" id="TFE87837.1"/>
    </source>
</evidence>
<keyword evidence="5" id="KW-0460">Magnesium</keyword>
<evidence type="ECO:0000256" key="6">
    <source>
        <dbReference type="ARBA" id="ARBA00023194"/>
    </source>
</evidence>
<reference evidence="9 10" key="1">
    <citation type="submission" date="2017-03" db="EMBL/GenBank/DDBJ databases">
        <title>Isolation of Levoglucosan Utilizing Bacteria.</title>
        <authorList>
            <person name="Arya A.S."/>
        </authorList>
    </citation>
    <scope>NUCLEOTIDE SEQUENCE [LARGE SCALE GENOMIC DNA]</scope>
    <source>
        <strain evidence="9 10">MEC069</strain>
    </source>
</reference>